<evidence type="ECO:0000256" key="3">
    <source>
        <dbReference type="ARBA" id="ARBA00011209"/>
    </source>
</evidence>
<evidence type="ECO:0000256" key="6">
    <source>
        <dbReference type="ARBA" id="ARBA00022741"/>
    </source>
</evidence>
<dbReference type="GO" id="GO:0005829">
    <property type="term" value="C:cytosol"/>
    <property type="evidence" value="ECO:0007669"/>
    <property type="project" value="TreeGrafter"/>
</dbReference>
<gene>
    <name evidence="11" type="primary">glyS</name>
    <name evidence="13" type="ORF">CR159_16430</name>
</gene>
<evidence type="ECO:0000256" key="7">
    <source>
        <dbReference type="ARBA" id="ARBA00022840"/>
    </source>
</evidence>
<dbReference type="Proteomes" id="UP000234190">
    <property type="component" value="Unassembled WGS sequence"/>
</dbReference>
<name>A0A2N4U136_9BURK</name>
<evidence type="ECO:0000256" key="1">
    <source>
        <dbReference type="ARBA" id="ARBA00004496"/>
    </source>
</evidence>
<comment type="subcellular location">
    <subcellularLocation>
        <location evidence="1 11">Cytoplasm</location>
    </subcellularLocation>
</comment>
<dbReference type="GO" id="GO:0006420">
    <property type="term" value="P:arginyl-tRNA aminoacylation"/>
    <property type="evidence" value="ECO:0007669"/>
    <property type="project" value="InterPro"/>
</dbReference>
<accession>A0A2N4U136</accession>
<protein>
    <recommendedName>
        <fullName evidence="11">Glycine--tRNA ligase beta subunit</fullName>
        <ecNumber evidence="11">6.1.1.14</ecNumber>
    </recommendedName>
    <alternativeName>
        <fullName evidence="11">Glycyl-tRNA synthetase beta subunit</fullName>
        <shortName evidence="11">GlyRS</shortName>
    </alternativeName>
</protein>
<comment type="caution">
    <text evidence="13">The sequence shown here is derived from an EMBL/GenBank/DDBJ whole genome shotgun (WGS) entry which is preliminary data.</text>
</comment>
<keyword evidence="8 11" id="KW-0648">Protein biosynthesis</keyword>
<dbReference type="Pfam" id="PF05746">
    <property type="entry name" value="DALR_1"/>
    <property type="match status" value="1"/>
</dbReference>
<dbReference type="PANTHER" id="PTHR30075:SF2">
    <property type="entry name" value="GLYCINE--TRNA LIGASE, CHLOROPLASTIC_MITOCHONDRIAL 2"/>
    <property type="match status" value="1"/>
</dbReference>
<evidence type="ECO:0000256" key="2">
    <source>
        <dbReference type="ARBA" id="ARBA00008226"/>
    </source>
</evidence>
<comment type="subunit">
    <text evidence="3 11">Tetramer of two alpha and two beta subunits.</text>
</comment>
<comment type="similarity">
    <text evidence="2 11">Belongs to the class-II aminoacyl-tRNA synthetase family.</text>
</comment>
<dbReference type="SUPFAM" id="SSF109604">
    <property type="entry name" value="HD-domain/PDEase-like"/>
    <property type="match status" value="1"/>
</dbReference>
<evidence type="ECO:0000256" key="5">
    <source>
        <dbReference type="ARBA" id="ARBA00022598"/>
    </source>
</evidence>
<feature type="domain" description="DALR anticodon binding" evidence="12">
    <location>
        <begin position="608"/>
        <end position="708"/>
    </location>
</feature>
<comment type="catalytic activity">
    <reaction evidence="10 11">
        <text>tRNA(Gly) + glycine + ATP = glycyl-tRNA(Gly) + AMP + diphosphate</text>
        <dbReference type="Rhea" id="RHEA:16013"/>
        <dbReference type="Rhea" id="RHEA-COMP:9664"/>
        <dbReference type="Rhea" id="RHEA-COMP:9683"/>
        <dbReference type="ChEBI" id="CHEBI:30616"/>
        <dbReference type="ChEBI" id="CHEBI:33019"/>
        <dbReference type="ChEBI" id="CHEBI:57305"/>
        <dbReference type="ChEBI" id="CHEBI:78442"/>
        <dbReference type="ChEBI" id="CHEBI:78522"/>
        <dbReference type="ChEBI" id="CHEBI:456215"/>
        <dbReference type="EC" id="6.1.1.14"/>
    </reaction>
</comment>
<dbReference type="PROSITE" id="PS50861">
    <property type="entry name" value="AA_TRNA_LIGASE_II_GLYAB"/>
    <property type="match status" value="1"/>
</dbReference>
<dbReference type="NCBIfam" id="TIGR00211">
    <property type="entry name" value="glyS"/>
    <property type="match status" value="1"/>
</dbReference>
<keyword evidence="4 11" id="KW-0963">Cytoplasm</keyword>
<dbReference type="InterPro" id="IPR006194">
    <property type="entry name" value="Gly-tRNA-synth_heterodimer"/>
</dbReference>
<evidence type="ECO:0000256" key="8">
    <source>
        <dbReference type="ARBA" id="ARBA00022917"/>
    </source>
</evidence>
<evidence type="ECO:0000256" key="9">
    <source>
        <dbReference type="ARBA" id="ARBA00023146"/>
    </source>
</evidence>
<evidence type="ECO:0000256" key="10">
    <source>
        <dbReference type="ARBA" id="ARBA00047937"/>
    </source>
</evidence>
<dbReference type="OrthoDB" id="9775440at2"/>
<keyword evidence="6 11" id="KW-0547">Nucleotide-binding</keyword>
<dbReference type="GO" id="GO:0005524">
    <property type="term" value="F:ATP binding"/>
    <property type="evidence" value="ECO:0007669"/>
    <property type="project" value="UniProtKB-UniRule"/>
</dbReference>
<keyword evidence="7 11" id="KW-0067">ATP-binding</keyword>
<proteinExistence type="inferred from homology"/>
<dbReference type="GO" id="GO:0006426">
    <property type="term" value="P:glycyl-tRNA aminoacylation"/>
    <property type="evidence" value="ECO:0007669"/>
    <property type="project" value="UniProtKB-UniRule"/>
</dbReference>
<dbReference type="PANTHER" id="PTHR30075">
    <property type="entry name" value="GLYCYL-TRNA SYNTHETASE"/>
    <property type="match status" value="1"/>
</dbReference>
<evidence type="ECO:0000259" key="12">
    <source>
        <dbReference type="Pfam" id="PF05746"/>
    </source>
</evidence>
<dbReference type="PRINTS" id="PR01045">
    <property type="entry name" value="TRNASYNTHGB"/>
</dbReference>
<dbReference type="InterPro" id="IPR015944">
    <property type="entry name" value="Gly-tRNA-synth_bsu"/>
</dbReference>
<evidence type="ECO:0000256" key="4">
    <source>
        <dbReference type="ARBA" id="ARBA00022490"/>
    </source>
</evidence>
<dbReference type="RefSeq" id="WP_102075062.1">
    <property type="nucleotide sequence ID" value="NZ_PDNW01000016.1"/>
</dbReference>
<sequence length="716" mass="77669">MTAAPDTDIRPLLVELLTEELPPKALQKLGLAFAEGIRKILDQHHLLAAGCVTSDFSTPRRLGVILDAVLAQAPDQAYTEKLMPAKIGLTAAGEISPALEKKLASKGLGHLSASELITESDGKQDYLYARGVATGALLGTALQEALEYAVAHLPIPKVMRYQLADGASSVKFVRPAHRLIALWGNEIVATQVLGLDAGRTTLGHRFMASQAIDIASPDTYEQQLHDEGKVIASFTARRALISEQLESRAQALGATIGTSAEAQALLEEVTALVEHPTVYVGEFEEQFLQVPPECLILTMRLNQKYFPLFEPETGRLTHRFLIVSNMQVDDPVHIVEGNQRVVRPRLADAEFFFQTDRKVRLADRVAGLATSVYHNKLGSQLERVERVRHIARYVAGQLGASIDNADRAALLAKADLGSNMVGEFPELQGIMGGYYAKADGEPDDVVLALQDQYRIRLDTPVSAGTLTSAVLFIAERVETLLGIWGIGLVPTGERDPYGLRRAALGLISAFEQLQAGGYLAIHNSQGLRLSDLLAQAAASFAPDTLSATTANDVQAFVYERYRNQLNNDFDRNVVDAVLTLEPPLHQVHARIQACANFAQRPEAESLAAANKRIANLLKKADEQPGAVDPGILAEPAEQALDAVIRKLKPQAEAQLAQGDFTASLATMAQARTAVDTFFNDIMVMADDPAIRANRLALLAELHHVMNQVADISRLAQ</sequence>
<organism evidence="13 14">
    <name type="scientific">Pollutimonas subterranea</name>
    <dbReference type="NCBI Taxonomy" id="2045210"/>
    <lineage>
        <taxon>Bacteria</taxon>
        <taxon>Pseudomonadati</taxon>
        <taxon>Pseudomonadota</taxon>
        <taxon>Betaproteobacteria</taxon>
        <taxon>Burkholderiales</taxon>
        <taxon>Alcaligenaceae</taxon>
        <taxon>Pollutimonas</taxon>
    </lineage>
</organism>
<evidence type="ECO:0000256" key="11">
    <source>
        <dbReference type="HAMAP-Rule" id="MF_00255"/>
    </source>
</evidence>
<keyword evidence="14" id="KW-1185">Reference proteome</keyword>
<evidence type="ECO:0000313" key="14">
    <source>
        <dbReference type="Proteomes" id="UP000234190"/>
    </source>
</evidence>
<dbReference type="AlphaFoldDB" id="A0A2N4U136"/>
<dbReference type="Pfam" id="PF02092">
    <property type="entry name" value="tRNA_synt_2f"/>
    <property type="match status" value="1"/>
</dbReference>
<dbReference type="HAMAP" id="MF_00255">
    <property type="entry name" value="Gly_tRNA_synth_beta"/>
    <property type="match status" value="1"/>
</dbReference>
<reference evidence="13 14" key="1">
    <citation type="submission" date="2017-10" db="EMBL/GenBank/DDBJ databases">
        <title>Two draft genome sequences of Pusillimonas sp. strains isolated from a nitrate- and radionuclide-contaminated groundwater in Russia.</title>
        <authorList>
            <person name="Grouzdev D.S."/>
            <person name="Tourova T.P."/>
            <person name="Goeva M.A."/>
            <person name="Babich T.L."/>
            <person name="Sokolova D.S."/>
            <person name="Abdullin R."/>
            <person name="Poltaraus A.B."/>
            <person name="Toshchakov S.V."/>
            <person name="Nazina T.N."/>
        </authorList>
    </citation>
    <scope>NUCLEOTIDE SEQUENCE [LARGE SCALE GENOMIC DNA]</scope>
    <source>
        <strain evidence="13 14">JR1/69-3-13</strain>
    </source>
</reference>
<dbReference type="EMBL" id="PDNW01000016">
    <property type="protein sequence ID" value="PLC48732.1"/>
    <property type="molecule type" value="Genomic_DNA"/>
</dbReference>
<keyword evidence="5 11" id="KW-0436">Ligase</keyword>
<dbReference type="GO" id="GO:0004814">
    <property type="term" value="F:arginine-tRNA ligase activity"/>
    <property type="evidence" value="ECO:0007669"/>
    <property type="project" value="InterPro"/>
</dbReference>
<keyword evidence="9 11" id="KW-0030">Aminoacyl-tRNA synthetase</keyword>
<evidence type="ECO:0000313" key="13">
    <source>
        <dbReference type="EMBL" id="PLC48732.1"/>
    </source>
</evidence>
<dbReference type="GO" id="GO:0004820">
    <property type="term" value="F:glycine-tRNA ligase activity"/>
    <property type="evidence" value="ECO:0007669"/>
    <property type="project" value="UniProtKB-UniRule"/>
</dbReference>
<dbReference type="InterPro" id="IPR008909">
    <property type="entry name" value="DALR_anticod-bd"/>
</dbReference>
<dbReference type="EC" id="6.1.1.14" evidence="11"/>